<feature type="transmembrane region" description="Helical" evidence="1">
    <location>
        <begin position="49"/>
        <end position="69"/>
    </location>
</feature>
<keyword evidence="1" id="KW-1133">Transmembrane helix</keyword>
<evidence type="ECO:0000313" key="3">
    <source>
        <dbReference type="Proteomes" id="UP000838763"/>
    </source>
</evidence>
<proteinExistence type="predicted"/>
<feature type="transmembrane region" description="Helical" evidence="1">
    <location>
        <begin position="110"/>
        <end position="129"/>
    </location>
</feature>
<reference evidence="2" key="1">
    <citation type="submission" date="2022-11" db="EMBL/GenBank/DDBJ databases">
        <authorList>
            <person name="Scott C."/>
            <person name="Bruce N."/>
        </authorList>
    </citation>
    <scope>NUCLEOTIDE SEQUENCE</scope>
</reference>
<feature type="transmembrane region" description="Helical" evidence="1">
    <location>
        <begin position="135"/>
        <end position="154"/>
    </location>
</feature>
<feature type="transmembrane region" description="Helical" evidence="1">
    <location>
        <begin position="209"/>
        <end position="230"/>
    </location>
</feature>
<evidence type="ECO:0000256" key="1">
    <source>
        <dbReference type="SAM" id="Phobius"/>
    </source>
</evidence>
<dbReference type="EMBL" id="CALLCH030000017">
    <property type="protein sequence ID" value="CAI4218285.1"/>
    <property type="molecule type" value="Genomic_DNA"/>
</dbReference>
<dbReference type="AlphaFoldDB" id="A0A9P1HAL7"/>
<keyword evidence="1" id="KW-0812">Transmembrane</keyword>
<dbReference type="OrthoDB" id="5237723at2759"/>
<keyword evidence="3" id="KW-1185">Reference proteome</keyword>
<gene>
    <name evidence="2" type="ORF">PPNO1_LOCUS7877</name>
</gene>
<protein>
    <recommendedName>
        <fullName evidence="4">Transmembrane protein</fullName>
    </recommendedName>
</protein>
<keyword evidence="1" id="KW-0472">Membrane</keyword>
<feature type="transmembrane region" description="Helical" evidence="1">
    <location>
        <begin position="166"/>
        <end position="189"/>
    </location>
</feature>
<sequence>MASPTYQSRFATAVAAAVGTAVVHAAHLAYTEWANRTKRPNKPSANWPWRITLFVFMTIALTLIVFCALRKTDAGIAILDAVSVTHVVVVEHYIVSVLTDAPSTSGPKRCYWIGTGMQVVFAAFGLWQLTEGFNIFYDAPLISRAMFAAVAIYLTCQMTQSQAHMYLMAAWSVYATISTLASLGLLAANAALWSRSGSAGDGEQLQAHALAQCVLGWLDSAVMVAAPLLLKRLVGPEAAAATATTTANGSLTRCSTPRTSVLTVESLDLRPSSARTSDGTFVDLEAGDVVALFDKNRSTLDLEGLAEALEATQAEAARHADGRCGR</sequence>
<comment type="caution">
    <text evidence="2">The sequence shown here is derived from an EMBL/GenBank/DDBJ whole genome shotgun (WGS) entry which is preliminary data.</text>
</comment>
<accession>A0A9P1HAL7</accession>
<dbReference type="Proteomes" id="UP000838763">
    <property type="component" value="Unassembled WGS sequence"/>
</dbReference>
<organism evidence="2 3">
    <name type="scientific">Parascedosporium putredinis</name>
    <dbReference type="NCBI Taxonomy" id="1442378"/>
    <lineage>
        <taxon>Eukaryota</taxon>
        <taxon>Fungi</taxon>
        <taxon>Dikarya</taxon>
        <taxon>Ascomycota</taxon>
        <taxon>Pezizomycotina</taxon>
        <taxon>Sordariomycetes</taxon>
        <taxon>Hypocreomycetidae</taxon>
        <taxon>Microascales</taxon>
        <taxon>Microascaceae</taxon>
        <taxon>Parascedosporium</taxon>
    </lineage>
</organism>
<evidence type="ECO:0008006" key="4">
    <source>
        <dbReference type="Google" id="ProtNLM"/>
    </source>
</evidence>
<name>A0A9P1HAL7_9PEZI</name>
<evidence type="ECO:0000313" key="2">
    <source>
        <dbReference type="EMBL" id="CAI4218285.1"/>
    </source>
</evidence>